<dbReference type="EMBL" id="GBXM01071820">
    <property type="protein sequence ID" value="JAH36757.1"/>
    <property type="molecule type" value="Transcribed_RNA"/>
</dbReference>
<sequence>MSLKKLGISTKIVK</sequence>
<protein>
    <submittedName>
        <fullName evidence="1">Uncharacterized protein</fullName>
    </submittedName>
</protein>
<evidence type="ECO:0000313" key="1">
    <source>
        <dbReference type="EMBL" id="JAH36757.1"/>
    </source>
</evidence>
<accession>A0A0E9S6E7</accession>
<name>A0A0E9S6E7_ANGAN</name>
<reference evidence="1" key="2">
    <citation type="journal article" date="2015" name="Fish Shellfish Immunol.">
        <title>Early steps in the European eel (Anguilla anguilla)-Vibrio vulnificus interaction in the gills: Role of the RtxA13 toxin.</title>
        <authorList>
            <person name="Callol A."/>
            <person name="Pajuelo D."/>
            <person name="Ebbesson L."/>
            <person name="Teles M."/>
            <person name="MacKenzie S."/>
            <person name="Amaro C."/>
        </authorList>
    </citation>
    <scope>NUCLEOTIDE SEQUENCE</scope>
</reference>
<reference evidence="1" key="1">
    <citation type="submission" date="2014-11" db="EMBL/GenBank/DDBJ databases">
        <authorList>
            <person name="Amaro Gonzalez C."/>
        </authorList>
    </citation>
    <scope>NUCLEOTIDE SEQUENCE</scope>
</reference>
<proteinExistence type="predicted"/>
<organism evidence="1">
    <name type="scientific">Anguilla anguilla</name>
    <name type="common">European freshwater eel</name>
    <name type="synonym">Muraena anguilla</name>
    <dbReference type="NCBI Taxonomy" id="7936"/>
    <lineage>
        <taxon>Eukaryota</taxon>
        <taxon>Metazoa</taxon>
        <taxon>Chordata</taxon>
        <taxon>Craniata</taxon>
        <taxon>Vertebrata</taxon>
        <taxon>Euteleostomi</taxon>
        <taxon>Actinopterygii</taxon>
        <taxon>Neopterygii</taxon>
        <taxon>Teleostei</taxon>
        <taxon>Anguilliformes</taxon>
        <taxon>Anguillidae</taxon>
        <taxon>Anguilla</taxon>
    </lineage>
</organism>